<reference evidence="2 3" key="1">
    <citation type="submission" date="2018-08" db="EMBL/GenBank/DDBJ databases">
        <title>Achromobacter xylosoxidans Genome sequencing and assembly.</title>
        <authorList>
            <person name="Wang R."/>
            <person name="Rensing C."/>
            <person name="Li Y."/>
        </authorList>
    </citation>
    <scope>NUCLEOTIDE SEQUENCE [LARGE SCALE GENOMIC DNA]</scope>
    <source>
        <strain evidence="2 3">GD003A</strain>
    </source>
</reference>
<dbReference type="AlphaFoldDB" id="A0A424W3R7"/>
<dbReference type="Proteomes" id="UP000285324">
    <property type="component" value="Unassembled WGS sequence"/>
</dbReference>
<feature type="transmembrane region" description="Helical" evidence="1">
    <location>
        <begin position="38"/>
        <end position="57"/>
    </location>
</feature>
<keyword evidence="1" id="KW-0812">Transmembrane</keyword>
<keyword evidence="1" id="KW-1133">Transmembrane helix</keyword>
<keyword evidence="1" id="KW-0472">Membrane</keyword>
<accession>A0A424W3R7</accession>
<feature type="transmembrane region" description="Helical" evidence="1">
    <location>
        <begin position="7"/>
        <end position="26"/>
    </location>
</feature>
<proteinExistence type="predicted"/>
<evidence type="ECO:0000256" key="1">
    <source>
        <dbReference type="SAM" id="Phobius"/>
    </source>
</evidence>
<evidence type="ECO:0000313" key="2">
    <source>
        <dbReference type="EMBL" id="RPJ87867.1"/>
    </source>
</evidence>
<name>A0A424W3R7_ALCXX</name>
<dbReference type="EMBL" id="QVXO01000095">
    <property type="protein sequence ID" value="RPJ87867.1"/>
    <property type="molecule type" value="Genomic_DNA"/>
</dbReference>
<feature type="non-terminal residue" evidence="2">
    <location>
        <position position="96"/>
    </location>
</feature>
<organism evidence="2 3">
    <name type="scientific">Alcaligenes xylosoxydans xylosoxydans</name>
    <name type="common">Achromobacter xylosoxidans</name>
    <dbReference type="NCBI Taxonomy" id="85698"/>
    <lineage>
        <taxon>Bacteria</taxon>
        <taxon>Pseudomonadati</taxon>
        <taxon>Pseudomonadota</taxon>
        <taxon>Betaproteobacteria</taxon>
        <taxon>Burkholderiales</taxon>
        <taxon>Alcaligenaceae</taxon>
        <taxon>Achromobacter</taxon>
    </lineage>
</organism>
<sequence length="96" mass="10360">MTRILKTGLLLALVFGVVWLAVIIWWQESRTLPTGVDIGLYLFALPLALIAAAWSGARIVRARREARAAPAQPVQDDAVETAEAAPQAARLRVLGS</sequence>
<comment type="caution">
    <text evidence="2">The sequence shown here is derived from an EMBL/GenBank/DDBJ whole genome shotgun (WGS) entry which is preliminary data.</text>
</comment>
<evidence type="ECO:0000313" key="3">
    <source>
        <dbReference type="Proteomes" id="UP000285324"/>
    </source>
</evidence>
<gene>
    <name evidence="2" type="ORF">DY367_30670</name>
</gene>
<protein>
    <submittedName>
        <fullName evidence="2">Uncharacterized protein</fullName>
    </submittedName>
</protein>